<reference evidence="10" key="1">
    <citation type="submission" date="2022-10" db="EMBL/GenBank/DDBJ databases">
        <title>Culturing micro-colonial fungi from biological soil crusts in the Mojave desert and describing Neophaeococcomyces mojavensis, and introducing the new genera and species Taxawa tesnikishii.</title>
        <authorList>
            <person name="Kurbessoian T."/>
            <person name="Stajich J.E."/>
        </authorList>
    </citation>
    <scope>NUCLEOTIDE SEQUENCE</scope>
    <source>
        <strain evidence="10">TK_41</strain>
    </source>
</reference>
<evidence type="ECO:0000256" key="4">
    <source>
        <dbReference type="ARBA" id="ARBA00022692"/>
    </source>
</evidence>
<dbReference type="GO" id="GO:0006874">
    <property type="term" value="P:intracellular calcium ion homeostasis"/>
    <property type="evidence" value="ECO:0007669"/>
    <property type="project" value="TreeGrafter"/>
</dbReference>
<keyword evidence="3" id="KW-0813">Transport</keyword>
<feature type="transmembrane region" description="Helical" evidence="8">
    <location>
        <begin position="797"/>
        <end position="818"/>
    </location>
</feature>
<accession>A0AA39CDD2</accession>
<dbReference type="EMBL" id="JAPDRK010000020">
    <property type="protein sequence ID" value="KAJ9604146.1"/>
    <property type="molecule type" value="Genomic_DNA"/>
</dbReference>
<dbReference type="InterPro" id="IPR044880">
    <property type="entry name" value="NCX_ion-bd_dom_sf"/>
</dbReference>
<feature type="transmembrane region" description="Helical" evidence="8">
    <location>
        <begin position="113"/>
        <end position="133"/>
    </location>
</feature>
<keyword evidence="6 8" id="KW-0472">Membrane</keyword>
<keyword evidence="11" id="KW-1185">Reference proteome</keyword>
<evidence type="ECO:0000313" key="11">
    <source>
        <dbReference type="Proteomes" id="UP001172673"/>
    </source>
</evidence>
<evidence type="ECO:0000313" key="10">
    <source>
        <dbReference type="EMBL" id="KAJ9604146.1"/>
    </source>
</evidence>
<proteinExistence type="inferred from homology"/>
<organism evidence="10 11">
    <name type="scientific">Cladophialophora chaetospira</name>
    <dbReference type="NCBI Taxonomy" id="386627"/>
    <lineage>
        <taxon>Eukaryota</taxon>
        <taxon>Fungi</taxon>
        <taxon>Dikarya</taxon>
        <taxon>Ascomycota</taxon>
        <taxon>Pezizomycotina</taxon>
        <taxon>Eurotiomycetes</taxon>
        <taxon>Chaetothyriomycetidae</taxon>
        <taxon>Chaetothyriales</taxon>
        <taxon>Herpotrichiellaceae</taxon>
        <taxon>Cladophialophora</taxon>
    </lineage>
</organism>
<feature type="transmembrane region" description="Helical" evidence="8">
    <location>
        <begin position="860"/>
        <end position="877"/>
    </location>
</feature>
<feature type="region of interest" description="Disordered" evidence="7">
    <location>
        <begin position="675"/>
        <end position="702"/>
    </location>
</feature>
<feature type="transmembrane region" description="Helical" evidence="8">
    <location>
        <begin position="27"/>
        <end position="47"/>
    </location>
</feature>
<evidence type="ECO:0000256" key="7">
    <source>
        <dbReference type="SAM" id="MobiDB-lite"/>
    </source>
</evidence>
<gene>
    <name evidence="10" type="ORF">H2200_011669</name>
</gene>
<protein>
    <recommendedName>
        <fullName evidence="9">Sodium/calcium exchanger membrane region domain-containing protein</fullName>
    </recommendedName>
</protein>
<name>A0AA39CDD2_9EURO</name>
<dbReference type="Pfam" id="PF01699">
    <property type="entry name" value="Na_Ca_ex"/>
    <property type="match status" value="2"/>
</dbReference>
<dbReference type="InterPro" id="IPR004837">
    <property type="entry name" value="NaCa_Exmemb"/>
</dbReference>
<feature type="transmembrane region" description="Helical" evidence="8">
    <location>
        <begin position="926"/>
        <end position="953"/>
    </location>
</feature>
<dbReference type="InterPro" id="IPR051359">
    <property type="entry name" value="CaCA_antiporter"/>
</dbReference>
<feature type="transmembrane region" description="Helical" evidence="8">
    <location>
        <begin position="217"/>
        <end position="235"/>
    </location>
</feature>
<dbReference type="Gene3D" id="1.20.1420.30">
    <property type="entry name" value="NCX, central ion-binding region"/>
    <property type="match status" value="2"/>
</dbReference>
<comment type="similarity">
    <text evidence="2">Belongs to the Ca(2+):cation antiporter (CaCA) (TC 2.A.19) family.</text>
</comment>
<dbReference type="GO" id="GO:0008324">
    <property type="term" value="F:monoatomic cation transmembrane transporter activity"/>
    <property type="evidence" value="ECO:0007669"/>
    <property type="project" value="TreeGrafter"/>
</dbReference>
<feature type="region of interest" description="Disordered" evidence="7">
    <location>
        <begin position="294"/>
        <end position="313"/>
    </location>
</feature>
<keyword evidence="4 8" id="KW-0812">Transmembrane</keyword>
<feature type="transmembrane region" description="Helical" evidence="8">
    <location>
        <begin position="184"/>
        <end position="205"/>
    </location>
</feature>
<feature type="transmembrane region" description="Helical" evidence="8">
    <location>
        <begin position="830"/>
        <end position="848"/>
    </location>
</feature>
<feature type="transmembrane region" description="Helical" evidence="8">
    <location>
        <begin position="241"/>
        <end position="265"/>
    </location>
</feature>
<feature type="transmembrane region" description="Helical" evidence="8">
    <location>
        <begin position="884"/>
        <end position="906"/>
    </location>
</feature>
<evidence type="ECO:0000256" key="6">
    <source>
        <dbReference type="ARBA" id="ARBA00023136"/>
    </source>
</evidence>
<evidence type="ECO:0000259" key="9">
    <source>
        <dbReference type="Pfam" id="PF01699"/>
    </source>
</evidence>
<dbReference type="GO" id="GO:0016020">
    <property type="term" value="C:membrane"/>
    <property type="evidence" value="ECO:0007669"/>
    <property type="project" value="UniProtKB-SubCell"/>
</dbReference>
<evidence type="ECO:0000256" key="1">
    <source>
        <dbReference type="ARBA" id="ARBA00004141"/>
    </source>
</evidence>
<evidence type="ECO:0000256" key="3">
    <source>
        <dbReference type="ARBA" id="ARBA00022448"/>
    </source>
</evidence>
<evidence type="ECO:0000256" key="5">
    <source>
        <dbReference type="ARBA" id="ARBA00022989"/>
    </source>
</evidence>
<evidence type="ECO:0000256" key="2">
    <source>
        <dbReference type="ARBA" id="ARBA00008170"/>
    </source>
</evidence>
<comment type="caution">
    <text evidence="10">The sequence shown here is derived from an EMBL/GenBank/DDBJ whole genome shotgun (WGS) entry which is preliminary data.</text>
</comment>
<feature type="transmembrane region" description="Helical" evidence="8">
    <location>
        <begin position="1011"/>
        <end position="1032"/>
    </location>
</feature>
<evidence type="ECO:0000256" key="8">
    <source>
        <dbReference type="SAM" id="Phobius"/>
    </source>
</evidence>
<keyword evidence="5 8" id="KW-1133">Transmembrane helix</keyword>
<dbReference type="AlphaFoldDB" id="A0AA39CDD2"/>
<feature type="domain" description="Sodium/calcium exchanger membrane region" evidence="9">
    <location>
        <begin position="126"/>
        <end position="259"/>
    </location>
</feature>
<feature type="transmembrane region" description="Helical" evidence="8">
    <location>
        <begin position="974"/>
        <end position="999"/>
    </location>
</feature>
<feature type="domain" description="Sodium/calcium exchanger membrane region" evidence="9">
    <location>
        <begin position="864"/>
        <end position="1025"/>
    </location>
</feature>
<dbReference type="PANTHER" id="PTHR12266">
    <property type="entry name" value="NA+/CA2+ K+ INDEPENDENT EXCHANGER"/>
    <property type="match status" value="1"/>
</dbReference>
<dbReference type="PANTHER" id="PTHR12266:SF0">
    <property type="entry name" value="MITOCHONDRIAL SODIUM_CALCIUM EXCHANGER PROTEIN"/>
    <property type="match status" value="1"/>
</dbReference>
<sequence length="1037" mass="113309">METEWKEPFCPRNELANGKPPTIRTRFLKRFCLALALISAALVFGTLSRRTGLRYVGDARYDVGILRRNELSCKDVIRAEDQCRFVQEYCVDENSGHLAYLSLYYCNLRKAKWVTFILLMGWFSTLVSAAGIVSSDFLCVNLSTLASLMGLSESLSGITLLALGNGGPDLFSALTAFRTNNADLAFGVLIGSAAFIATVVAGSMAFVRPFKVAKRSFVRDLLFFIVAVVISIVFLSDGKLQLVECVVMICYYAFYVLLIVIWHWILQRRRERSKTEAAARAQYYVPDDDAMEQWDDPIEETGNNPPGEARYPSESTALLRSEDAGFVEPVRRAGTLRFARRTKTMLQNQVIAEVDEAANEDDNLKERHRAYTEIQKGMRVARTRAGTRRTGRGSSVSPNLLRALEHRSVTASQMNSPALLPQSRRSRRLLVASLAPPVSETKFPGRSSGLPATSASRAWSSRMPSILAHSPVRERDPSRRYTPFDNRFNDSFDPADTILSEITRNMHVSRWRPRRNQGGNASIRPSLAGALEFRSVLAGLEKAKPNQHPLLRTYSNDGQDPRYLTVPEVSMSPEMLASPMDPSIPWERRPSVSSISSEILLPEPAVLNRTPREPEATQIVDANGLKSIALESLALFFPTLSSWNEKETMSRLIGILVAPIILLLTLTTPVCEVESLEDETDPPGLNDLPLGAGQDEADSRMPTVPPSVVAANIPDPVGPKPLPGTVTILPSDTFVVWSAKGYLFRGSENIVKAMLNENDGVEPYALVRSLRRAATSLSGWRDPDPPINLQERLIKPAGSLSLLQAATAPTFLALVFWINTRNSSHGLLRFLPLFGFGIGVVCVGSVLLSSKLLAGSIPRAIPITIGFAVSITWIFLATNEAVGLLHAFGIVLNISDTILGITIFALGNSLGDLVADITVAKLGYPVMALSACFGGPMVNILVGFGGIGLYTILSGSGQVPGRDSLFVLSGHGAIPVDFNLGLAISAGTLLVALVGLLILVPWNGWVMDRKIGWFLMLLWVGSIFTNVALEIASRGRK</sequence>
<dbReference type="Proteomes" id="UP001172673">
    <property type="component" value="Unassembled WGS sequence"/>
</dbReference>
<comment type="subcellular location">
    <subcellularLocation>
        <location evidence="1">Membrane</location>
        <topology evidence="1">Multi-pass membrane protein</topology>
    </subcellularLocation>
</comment>